<dbReference type="Proteomes" id="UP000064029">
    <property type="component" value="Unassembled WGS sequence"/>
</dbReference>
<accession>A0A103S006</accession>
<dbReference type="EMBL" id="LOXM01000001">
    <property type="protein sequence ID" value="KVG77033.1"/>
    <property type="molecule type" value="Genomic_DNA"/>
</dbReference>
<organism evidence="1 2">
    <name type="scientific">Burkholderia ubonensis</name>
    <dbReference type="NCBI Taxonomy" id="101571"/>
    <lineage>
        <taxon>Bacteria</taxon>
        <taxon>Pseudomonadati</taxon>
        <taxon>Pseudomonadota</taxon>
        <taxon>Betaproteobacteria</taxon>
        <taxon>Burkholderiales</taxon>
        <taxon>Burkholderiaceae</taxon>
        <taxon>Burkholderia</taxon>
        <taxon>Burkholderia cepacia complex</taxon>
    </lineage>
</organism>
<dbReference type="AlphaFoldDB" id="A0A103S006"/>
<gene>
    <name evidence="1" type="ORF">WJ33_01615</name>
</gene>
<comment type="caution">
    <text evidence="1">The sequence shown here is derived from an EMBL/GenBank/DDBJ whole genome shotgun (WGS) entry which is preliminary data.</text>
</comment>
<evidence type="ECO:0000313" key="2">
    <source>
        <dbReference type="Proteomes" id="UP000064029"/>
    </source>
</evidence>
<reference evidence="1 2" key="1">
    <citation type="submission" date="2015-11" db="EMBL/GenBank/DDBJ databases">
        <title>Expanding the genomic diversity of Burkholderia species for the development of highly accurate diagnostics.</title>
        <authorList>
            <person name="Sahl J."/>
            <person name="Keim P."/>
            <person name="Wagner D."/>
        </authorList>
    </citation>
    <scope>NUCLEOTIDE SEQUENCE [LARGE SCALE GENOMIC DNA]</scope>
    <source>
        <strain evidence="1 2">MSMB2036</strain>
    </source>
</reference>
<protein>
    <recommendedName>
        <fullName evidence="3">Fis family transcriptional regulator</fullName>
    </recommendedName>
</protein>
<evidence type="ECO:0008006" key="3">
    <source>
        <dbReference type="Google" id="ProtNLM"/>
    </source>
</evidence>
<name>A0A103S006_9BURK</name>
<proteinExistence type="predicted"/>
<sequence>MKKPTSPRGMRSAHTREMLLPISTATVQSLSLENHIALATIRTGRGSLDQVCCLLRVIYLAYLMRSETATGADVEPYRRAEAALDACIKRIKHDEPCLLLKQEQTVIERVLVLHDEQLAAVPKFRYLDACDRLQRYIGSERFSPIRGDAIG</sequence>
<evidence type="ECO:0000313" key="1">
    <source>
        <dbReference type="EMBL" id="KVG77033.1"/>
    </source>
</evidence>